<evidence type="ECO:0000256" key="1">
    <source>
        <dbReference type="ARBA" id="ARBA00006351"/>
    </source>
</evidence>
<feature type="region of interest" description="Disordered" evidence="4">
    <location>
        <begin position="554"/>
        <end position="641"/>
    </location>
</feature>
<organism evidence="5 6">
    <name type="scientific">Ranitomeya imitator</name>
    <name type="common">mimic poison frog</name>
    <dbReference type="NCBI Taxonomy" id="111125"/>
    <lineage>
        <taxon>Eukaryota</taxon>
        <taxon>Metazoa</taxon>
        <taxon>Chordata</taxon>
        <taxon>Craniata</taxon>
        <taxon>Vertebrata</taxon>
        <taxon>Euteleostomi</taxon>
        <taxon>Amphibia</taxon>
        <taxon>Batrachia</taxon>
        <taxon>Anura</taxon>
        <taxon>Neobatrachia</taxon>
        <taxon>Hyloidea</taxon>
        <taxon>Dendrobatidae</taxon>
        <taxon>Dendrobatinae</taxon>
        <taxon>Ranitomeya</taxon>
    </lineage>
</organism>
<keyword evidence="2" id="KW-0328">Glycosyltransferase</keyword>
<dbReference type="PANTHER" id="PTHR13778:SF2">
    <property type="entry name" value="GLYCOSYLTRANSFERASE 8 DOMAIN-CONTAINING PROTEIN 2"/>
    <property type="match status" value="1"/>
</dbReference>
<feature type="compositionally biased region" description="Low complexity" evidence="4">
    <location>
        <begin position="499"/>
        <end position="510"/>
    </location>
</feature>
<reference evidence="5" key="1">
    <citation type="submission" date="2023-07" db="EMBL/GenBank/DDBJ databases">
        <authorList>
            <person name="Stuckert A."/>
        </authorList>
    </citation>
    <scope>NUCLEOTIDE SEQUENCE</scope>
</reference>
<dbReference type="InterPro" id="IPR050748">
    <property type="entry name" value="Glycosyltrans_8_dom-fam"/>
</dbReference>
<proteinExistence type="inferred from homology"/>
<sequence length="790" mass="87074">MTSQPADSFHSGSQGPHMRMVMQQSEDLTTHVGGHFNTAAPDLKGEGATRCRKRRQRCALHSSCSGCERRSAGKQSGEVTALLSGCPALTARPEKQSAEDRQRKDGNQGKHRVTKRGPALSYPMFTLVTGDLGIVGRWRAITQDRLYIWLFYENEIEGVGELVNHILLFLLVLTFCAIWYSATYKAPSPKEQEDAALEVEEEEDEDVIPVVICAASGRMGATIAAINSIYSHTKANVLFYIIGLKNSLVHIRKWIEGTQLSEIQYKIVEFNPMVLKGKIHPDAAFPELLQPLNFVRFYLPLLTSEHEKVIYLDDDIIVLGDIQDLYNTEISRGHIAAFSDDCDLPSLQDVIASAGIQNTYMGFLDYRKKAIQKLGISPSTCSFNPGVFVANMTEWRQQHITKKLEKWMKKNVEENLYSSTVGGGVSTPPMLIVFHEKYSAIPPAWHIRHLGYISVIKMHFGANLPAGRFSGRTAHAPAILQDGGAQGEDGRTDTGRPGSTSSASELPPLLSLRCPMYPGALHRHRLDSGVPSPPAWVASLSQSVDFLANAIKSIQNPPGERGNPLQVLRDPSVSGESSANRGRSLRKEAWSSRKRIRTTSPERSPRHSVSGSSTSRSPSLGARSVHDSEYESDVSLDPEAPEYSSTVDSLIVAVNHALKVDDDSNAAPDHAVSFTRTKRSHKTFASHPDFLEIVRRHRERPDKRFTGKKDLVSKYLFSADLVKDWTDPPLVDPPVSRLASKTLLSVPEGATIKSPTERQLDFLARSVYEASGSSLSPSFAAAWVAKAMVS</sequence>
<dbReference type="SUPFAM" id="SSF53448">
    <property type="entry name" value="Nucleotide-diphospho-sugar transferases"/>
    <property type="match status" value="1"/>
</dbReference>
<evidence type="ECO:0000256" key="3">
    <source>
        <dbReference type="ARBA" id="ARBA00022679"/>
    </source>
</evidence>
<comment type="similarity">
    <text evidence="1">Belongs to the glycosyltransferase 8 family.</text>
</comment>
<dbReference type="Proteomes" id="UP001176940">
    <property type="component" value="Unassembled WGS sequence"/>
</dbReference>
<comment type="caution">
    <text evidence="5">The sequence shown here is derived from an EMBL/GenBank/DDBJ whole genome shotgun (WGS) entry which is preliminary data.</text>
</comment>
<evidence type="ECO:0000256" key="2">
    <source>
        <dbReference type="ARBA" id="ARBA00022676"/>
    </source>
</evidence>
<dbReference type="PANTHER" id="PTHR13778">
    <property type="entry name" value="GLYCOSYLTRANSFERASE 8 DOMAIN-CONTAINING PROTEIN"/>
    <property type="match status" value="1"/>
</dbReference>
<dbReference type="Pfam" id="PF01501">
    <property type="entry name" value="Glyco_transf_8"/>
    <property type="match status" value="1"/>
</dbReference>
<evidence type="ECO:0000256" key="4">
    <source>
        <dbReference type="SAM" id="MobiDB-lite"/>
    </source>
</evidence>
<accession>A0ABN9M483</accession>
<feature type="region of interest" description="Disordered" evidence="4">
    <location>
        <begin position="91"/>
        <end position="115"/>
    </location>
</feature>
<dbReference type="EMBL" id="CAUEEQ010045779">
    <property type="protein sequence ID" value="CAJ0958450.1"/>
    <property type="molecule type" value="Genomic_DNA"/>
</dbReference>
<feature type="compositionally biased region" description="Low complexity" evidence="4">
    <location>
        <begin position="607"/>
        <end position="623"/>
    </location>
</feature>
<dbReference type="Gene3D" id="1.10.287.3160">
    <property type="match status" value="1"/>
</dbReference>
<name>A0ABN9M483_9NEOB</name>
<dbReference type="InterPro" id="IPR029044">
    <property type="entry name" value="Nucleotide-diphossugar_trans"/>
</dbReference>
<gene>
    <name evidence="5" type="ORF">RIMI_LOCUS16409308</name>
</gene>
<feature type="region of interest" description="Disordered" evidence="4">
    <location>
        <begin position="481"/>
        <end position="510"/>
    </location>
</feature>
<feature type="compositionally biased region" description="Acidic residues" evidence="4">
    <location>
        <begin position="630"/>
        <end position="640"/>
    </location>
</feature>
<dbReference type="Gene3D" id="3.90.550.10">
    <property type="entry name" value="Spore Coat Polysaccharide Biosynthesis Protein SpsA, Chain A"/>
    <property type="match status" value="1"/>
</dbReference>
<protein>
    <submittedName>
        <fullName evidence="5">Uncharacterized protein</fullName>
    </submittedName>
</protein>
<evidence type="ECO:0000313" key="6">
    <source>
        <dbReference type="Proteomes" id="UP001176940"/>
    </source>
</evidence>
<keyword evidence="6" id="KW-1185">Reference proteome</keyword>
<keyword evidence="3" id="KW-0808">Transferase</keyword>
<evidence type="ECO:0000313" key="5">
    <source>
        <dbReference type="EMBL" id="CAJ0958450.1"/>
    </source>
</evidence>
<feature type="compositionally biased region" description="Basic and acidic residues" evidence="4">
    <location>
        <begin position="92"/>
        <end position="108"/>
    </location>
</feature>
<dbReference type="InterPro" id="IPR002495">
    <property type="entry name" value="Glyco_trans_8"/>
</dbReference>